<reference evidence="1 2" key="1">
    <citation type="submission" date="2016-03" db="EMBL/GenBank/DDBJ databases">
        <title>EvidentialGene: Evidence-directed Construction of Genes on Genomes.</title>
        <authorList>
            <person name="Gilbert D.G."/>
            <person name="Choi J.-H."/>
            <person name="Mockaitis K."/>
            <person name="Colbourne J."/>
            <person name="Pfrender M."/>
        </authorList>
    </citation>
    <scope>NUCLEOTIDE SEQUENCE [LARGE SCALE GENOMIC DNA]</scope>
    <source>
        <strain evidence="1 2">Xinb3</strain>
        <tissue evidence="1">Complete organism</tissue>
    </source>
</reference>
<name>A0A164HVJ2_9CRUS</name>
<evidence type="ECO:0000313" key="2">
    <source>
        <dbReference type="Proteomes" id="UP000076858"/>
    </source>
</evidence>
<evidence type="ECO:0000313" key="1">
    <source>
        <dbReference type="EMBL" id="KZS00605.1"/>
    </source>
</evidence>
<gene>
    <name evidence="1" type="ORF">APZ42_003040</name>
</gene>
<proteinExistence type="predicted"/>
<accession>A0A164HVJ2</accession>
<keyword evidence="2" id="KW-1185">Reference proteome</keyword>
<protein>
    <submittedName>
        <fullName evidence="1">Uncharacterized protein</fullName>
    </submittedName>
</protein>
<dbReference type="Proteomes" id="UP000076858">
    <property type="component" value="Unassembled WGS sequence"/>
</dbReference>
<comment type="caution">
    <text evidence="1">The sequence shown here is derived from an EMBL/GenBank/DDBJ whole genome shotgun (WGS) entry which is preliminary data.</text>
</comment>
<dbReference type="AlphaFoldDB" id="A0A164HVJ2"/>
<sequence>MTPSTGLSVANQWERTINGAIRSLGQISACILMEWQENGTCAPHFRWSGVIYPYDRGNKTTSCSRKHACETGFKVSKKRQLTTITMLLIFVVWWIQQWRKPPKSTTFWGDYGPRWSKNCTRYNPKQAKNF</sequence>
<organism evidence="1 2">
    <name type="scientific">Daphnia magna</name>
    <dbReference type="NCBI Taxonomy" id="35525"/>
    <lineage>
        <taxon>Eukaryota</taxon>
        <taxon>Metazoa</taxon>
        <taxon>Ecdysozoa</taxon>
        <taxon>Arthropoda</taxon>
        <taxon>Crustacea</taxon>
        <taxon>Branchiopoda</taxon>
        <taxon>Diplostraca</taxon>
        <taxon>Cladocera</taxon>
        <taxon>Anomopoda</taxon>
        <taxon>Daphniidae</taxon>
        <taxon>Daphnia</taxon>
    </lineage>
</organism>
<dbReference type="EMBL" id="LRGB01009327">
    <property type="protein sequence ID" value="KZS00605.1"/>
    <property type="molecule type" value="Genomic_DNA"/>
</dbReference>